<sequence>MTQTPECGPTTVAGAPLYDKRVDGPSLLRQLMAWVAIIAGVVFVVAVIFFSGFFLAWSADSHHGWHRASNGGRGGTCPMMGPGGMTRPGEMMGPGETDPMGPMGPQQTPAPTAPTTPRR</sequence>
<evidence type="ECO:0000256" key="1">
    <source>
        <dbReference type="SAM" id="MobiDB-lite"/>
    </source>
</evidence>
<evidence type="ECO:0000313" key="4">
    <source>
        <dbReference type="Proteomes" id="UP000324701"/>
    </source>
</evidence>
<organism evidence="3 4">
    <name type="scientific">Mycobacterium simiae</name>
    <name type="common">Mycobacterium habana</name>
    <dbReference type="NCBI Taxonomy" id="1784"/>
    <lineage>
        <taxon>Bacteria</taxon>
        <taxon>Bacillati</taxon>
        <taxon>Actinomycetota</taxon>
        <taxon>Actinomycetes</taxon>
        <taxon>Mycobacteriales</taxon>
        <taxon>Mycobacteriaceae</taxon>
        <taxon>Mycobacterium</taxon>
        <taxon>Mycobacterium simiae complex</taxon>
    </lineage>
</organism>
<proteinExistence type="predicted"/>
<feature type="region of interest" description="Disordered" evidence="1">
    <location>
        <begin position="64"/>
        <end position="119"/>
    </location>
</feature>
<reference evidence="3 4" key="1">
    <citation type="submission" date="2019-09" db="EMBL/GenBank/DDBJ databases">
        <title>Report of infection by Mycobacterium simiae a patient suffering from pulmonary tuberculosis.</title>
        <authorList>
            <person name="Mohanty P.S."/>
            <person name="Bansal A.K."/>
            <person name="Singh H."/>
            <person name="Sharma S."/>
            <person name="Patil S.A."/>
            <person name="Upadhaya P."/>
            <person name="Singh P.K."/>
            <person name="Kumar D."/>
            <person name="Kumar S."/>
            <person name="Singh R.K."/>
            <person name="Chaudhary B."/>
        </authorList>
    </citation>
    <scope>NUCLEOTIDE SEQUENCE [LARGE SCALE GENOMIC DNA]</scope>
    <source>
        <strain evidence="3 4">JAL-560-SIM</strain>
    </source>
</reference>
<keyword evidence="4" id="KW-1185">Reference proteome</keyword>
<dbReference type="RefSeq" id="WP_149654475.1">
    <property type="nucleotide sequence ID" value="NZ_VTZN01000078.1"/>
</dbReference>
<dbReference type="EMBL" id="VTZN01000078">
    <property type="protein sequence ID" value="KAA1249690.1"/>
    <property type="molecule type" value="Genomic_DNA"/>
</dbReference>
<comment type="caution">
    <text evidence="3">The sequence shown here is derived from an EMBL/GenBank/DDBJ whole genome shotgun (WGS) entry which is preliminary data.</text>
</comment>
<gene>
    <name evidence="3" type="ORF">F0Q45_13805</name>
</gene>
<feature type="compositionally biased region" description="Low complexity" evidence="1">
    <location>
        <begin position="87"/>
        <end position="119"/>
    </location>
</feature>
<evidence type="ECO:0008006" key="5">
    <source>
        <dbReference type="Google" id="ProtNLM"/>
    </source>
</evidence>
<protein>
    <recommendedName>
        <fullName evidence="5">Proline rich protein</fullName>
    </recommendedName>
</protein>
<accession>A0A5B1BQH7</accession>
<feature type="compositionally biased region" description="Gly residues" evidence="1">
    <location>
        <begin position="71"/>
        <end position="86"/>
    </location>
</feature>
<evidence type="ECO:0000313" key="3">
    <source>
        <dbReference type="EMBL" id="KAA1249690.1"/>
    </source>
</evidence>
<feature type="transmembrane region" description="Helical" evidence="2">
    <location>
        <begin position="31"/>
        <end position="57"/>
    </location>
</feature>
<keyword evidence="2" id="KW-1133">Transmembrane helix</keyword>
<name>A0A5B1BQH7_MYCSI</name>
<dbReference type="Proteomes" id="UP000324701">
    <property type="component" value="Unassembled WGS sequence"/>
</dbReference>
<evidence type="ECO:0000256" key="2">
    <source>
        <dbReference type="SAM" id="Phobius"/>
    </source>
</evidence>
<keyword evidence="2" id="KW-0812">Transmembrane</keyword>
<dbReference type="AlphaFoldDB" id="A0A5B1BQH7"/>
<keyword evidence="2" id="KW-0472">Membrane</keyword>